<gene>
    <name evidence="1" type="ORF">CHARACLAT_026095</name>
</gene>
<organism evidence="1 2">
    <name type="scientific">Characodon lateralis</name>
    <dbReference type="NCBI Taxonomy" id="208331"/>
    <lineage>
        <taxon>Eukaryota</taxon>
        <taxon>Metazoa</taxon>
        <taxon>Chordata</taxon>
        <taxon>Craniata</taxon>
        <taxon>Vertebrata</taxon>
        <taxon>Euteleostomi</taxon>
        <taxon>Actinopterygii</taxon>
        <taxon>Neopterygii</taxon>
        <taxon>Teleostei</taxon>
        <taxon>Neoteleostei</taxon>
        <taxon>Acanthomorphata</taxon>
        <taxon>Ovalentaria</taxon>
        <taxon>Atherinomorphae</taxon>
        <taxon>Cyprinodontiformes</taxon>
        <taxon>Goodeidae</taxon>
        <taxon>Characodon</taxon>
    </lineage>
</organism>
<keyword evidence="2" id="KW-1185">Reference proteome</keyword>
<sequence>MPSSTDMVYGDADFIFQQSLAPSHTARSTIPGLMTMASLCLIWSTNWVELYRESTLYCQEEIERHKWRLLLKKPGQQSHRLIASIAHCIDAVNNAKGAPTKN</sequence>
<protein>
    <submittedName>
        <fullName evidence="1">Uncharacterized protein</fullName>
    </submittedName>
</protein>
<dbReference type="Proteomes" id="UP001352852">
    <property type="component" value="Unassembled WGS sequence"/>
</dbReference>
<reference evidence="1 2" key="1">
    <citation type="submission" date="2021-06" db="EMBL/GenBank/DDBJ databases">
        <authorList>
            <person name="Palmer J.M."/>
        </authorList>
    </citation>
    <scope>NUCLEOTIDE SEQUENCE [LARGE SCALE GENOMIC DNA]</scope>
    <source>
        <strain evidence="1 2">CL_MEX2019</strain>
        <tissue evidence="1">Muscle</tissue>
    </source>
</reference>
<comment type="caution">
    <text evidence="1">The sequence shown here is derived from an EMBL/GenBank/DDBJ whole genome shotgun (WGS) entry which is preliminary data.</text>
</comment>
<evidence type="ECO:0000313" key="1">
    <source>
        <dbReference type="EMBL" id="MED6275385.1"/>
    </source>
</evidence>
<evidence type="ECO:0000313" key="2">
    <source>
        <dbReference type="Proteomes" id="UP001352852"/>
    </source>
</evidence>
<accession>A0ABU7DMV5</accession>
<name>A0ABU7DMV5_9TELE</name>
<proteinExistence type="predicted"/>
<dbReference type="EMBL" id="JAHUTJ010027694">
    <property type="protein sequence ID" value="MED6275385.1"/>
    <property type="molecule type" value="Genomic_DNA"/>
</dbReference>